<protein>
    <submittedName>
        <fullName evidence="2">ATP-binding protein</fullName>
    </submittedName>
</protein>
<sequence>MIRKRVIKAHSIQLKKQGKSNDKLAPDEIEKLINLSQDNKQLLSNVIDKLNLSARAYHRILRVARIITDLDESKMVDKSHLVETVGYRRFNW</sequence>
<dbReference type="GO" id="GO:0005524">
    <property type="term" value="F:ATP binding"/>
    <property type="evidence" value="ECO:0007669"/>
    <property type="project" value="UniProtKB-KW"/>
</dbReference>
<keyword evidence="3" id="KW-1185">Reference proteome</keyword>
<dbReference type="Proteomes" id="UP000509429">
    <property type="component" value="Chromosome"/>
</dbReference>
<keyword evidence="2" id="KW-0067">ATP-binding</keyword>
<reference evidence="2 3" key="1">
    <citation type="submission" date="2020-05" db="EMBL/GenBank/DDBJ databases">
        <title>Horizontal transmission and recombination maintain forever young bacterial symbiont genomes.</title>
        <authorList>
            <person name="Russell S.L."/>
            <person name="Pepper-Tunick E."/>
            <person name="Svedberg J."/>
            <person name="Byrne A."/>
            <person name="Ruelas Castillo J."/>
            <person name="Vollmers C."/>
            <person name="Beinart R.A."/>
            <person name="Corbett-Detig R."/>
        </authorList>
    </citation>
    <scope>NUCLEOTIDE SEQUENCE [LARGE SCALE GENOMIC DNA]</scope>
    <source>
        <strain evidence="2">JDF_Ridge</strain>
    </source>
</reference>
<gene>
    <name evidence="2" type="ORF">HUE58_04975</name>
</gene>
<dbReference type="RefSeq" id="WP_174606246.1">
    <property type="nucleotide sequence ID" value="NZ_CP054490.1"/>
</dbReference>
<dbReference type="InterPro" id="IPR025158">
    <property type="entry name" value="Mg_chelat-rel_C"/>
</dbReference>
<dbReference type="KEGG" id="reo:HUE58_04975"/>
<dbReference type="Gene3D" id="3.40.50.300">
    <property type="entry name" value="P-loop containing nucleotide triphosphate hydrolases"/>
    <property type="match status" value="1"/>
</dbReference>
<evidence type="ECO:0000313" key="2">
    <source>
        <dbReference type="EMBL" id="QKQ24810.1"/>
    </source>
</evidence>
<proteinExistence type="predicted"/>
<dbReference type="Pfam" id="PF13335">
    <property type="entry name" value="Mg_chelatase_C"/>
    <property type="match status" value="1"/>
</dbReference>
<dbReference type="InterPro" id="IPR027417">
    <property type="entry name" value="P-loop_NTPase"/>
</dbReference>
<evidence type="ECO:0000259" key="1">
    <source>
        <dbReference type="Pfam" id="PF13335"/>
    </source>
</evidence>
<organism evidence="2 3">
    <name type="scientific">Candidatus Ruthia endofausta</name>
    <dbReference type="NCBI Taxonomy" id="2738852"/>
    <lineage>
        <taxon>Bacteria</taxon>
        <taxon>Pseudomonadati</taxon>
        <taxon>Pseudomonadota</taxon>
        <taxon>Gammaproteobacteria</taxon>
        <taxon>Candidatus Pseudothioglobaceae</taxon>
        <taxon>Candidatus Ruthturnera</taxon>
    </lineage>
</organism>
<name>A0A6N0HRE6_9GAMM</name>
<feature type="domain" description="Mg chelatase-related protein C-terminal" evidence="1">
    <location>
        <begin position="2"/>
        <end position="88"/>
    </location>
</feature>
<accession>A0A6N0HRE6</accession>
<evidence type="ECO:0000313" key="3">
    <source>
        <dbReference type="Proteomes" id="UP000509429"/>
    </source>
</evidence>
<keyword evidence="2" id="KW-0547">Nucleotide-binding</keyword>
<dbReference type="EMBL" id="CP054490">
    <property type="protein sequence ID" value="QKQ24810.1"/>
    <property type="molecule type" value="Genomic_DNA"/>
</dbReference>
<dbReference type="AlphaFoldDB" id="A0A6N0HRE6"/>